<gene>
    <name evidence="1" type="ORF">BOVATA_011030</name>
</gene>
<protein>
    <submittedName>
        <fullName evidence="1">Uncharacterized protein</fullName>
    </submittedName>
</protein>
<proteinExistence type="predicted"/>
<organism evidence="1 2">
    <name type="scientific">Babesia ovata</name>
    <dbReference type="NCBI Taxonomy" id="189622"/>
    <lineage>
        <taxon>Eukaryota</taxon>
        <taxon>Sar</taxon>
        <taxon>Alveolata</taxon>
        <taxon>Apicomplexa</taxon>
        <taxon>Aconoidasida</taxon>
        <taxon>Piroplasmida</taxon>
        <taxon>Babesiidae</taxon>
        <taxon>Babesia</taxon>
    </lineage>
</organism>
<dbReference type="RefSeq" id="XP_028865853.1">
    <property type="nucleotide sequence ID" value="XM_029010020.1"/>
</dbReference>
<evidence type="ECO:0000313" key="1">
    <source>
        <dbReference type="EMBL" id="GBE59610.1"/>
    </source>
</evidence>
<reference evidence="1 2" key="1">
    <citation type="journal article" date="2017" name="BMC Genomics">
        <title>Whole-genome assembly of Babesia ovata and comparative genomics between closely related pathogens.</title>
        <authorList>
            <person name="Yamagishi J."/>
            <person name="Asada M."/>
            <person name="Hakimi H."/>
            <person name="Tanaka T.Q."/>
            <person name="Sugimoto C."/>
            <person name="Kawazu S."/>
        </authorList>
    </citation>
    <scope>NUCLEOTIDE SEQUENCE [LARGE SCALE GENOMIC DNA]</scope>
    <source>
        <strain evidence="1 2">Miyake</strain>
    </source>
</reference>
<evidence type="ECO:0000313" key="2">
    <source>
        <dbReference type="Proteomes" id="UP000236319"/>
    </source>
</evidence>
<sequence>MQFDSLTMVPRNLKEAIDWLLATEVNEDSKIWWSMGQALTSLFERQPAGVKVLPALEVIKQVSKDFLEQKELRSLPFVKSLLQKFYQPKSNTTGDGPEIQKKHVGSARGVGPRTMARSVCRTLYVCDLFLDDIKHPDQYTSAYDSEVTWFGSCKDNPEACAVVFVGIAPMLYAGLRSLKEASKAALEEGPGSKAELRLAELLKAVGYDEPECKEDLTAPDVHKALRGVDMPMLYTIYDFAGVWGFY</sequence>
<comment type="caution">
    <text evidence="1">The sequence shown here is derived from an EMBL/GenBank/DDBJ whole genome shotgun (WGS) entry which is preliminary data.</text>
</comment>
<name>A0A2H6K9E5_9APIC</name>
<keyword evidence="2" id="KW-1185">Reference proteome</keyword>
<dbReference type="VEuPathDB" id="PiroplasmaDB:BOVATA_011030"/>
<dbReference type="AlphaFoldDB" id="A0A2H6K9E5"/>
<dbReference type="EMBL" id="BDSA01000001">
    <property type="protein sequence ID" value="GBE59610.1"/>
    <property type="molecule type" value="Genomic_DNA"/>
</dbReference>
<dbReference type="GeneID" id="39873380"/>
<accession>A0A2H6K9E5</accession>
<dbReference type="Proteomes" id="UP000236319">
    <property type="component" value="Unassembled WGS sequence"/>
</dbReference>
<dbReference type="OrthoDB" id="10332155at2759"/>